<proteinExistence type="predicted"/>
<dbReference type="EMBL" id="NMUH01007434">
    <property type="protein sequence ID" value="MQM17257.1"/>
    <property type="molecule type" value="Genomic_DNA"/>
</dbReference>
<protein>
    <recommendedName>
        <fullName evidence="5">RING-CH-type domain-containing protein</fullName>
    </recommendedName>
</protein>
<keyword evidence="1" id="KW-0479">Metal-binding</keyword>
<comment type="caution">
    <text evidence="6">The sequence shown here is derived from an EMBL/GenBank/DDBJ whole genome shotgun (WGS) entry which is preliminary data.</text>
</comment>
<dbReference type="PANTHER" id="PTHR46158:SF11">
    <property type="entry name" value="ZINC FINGER PROTEIN"/>
    <property type="match status" value="1"/>
</dbReference>
<feature type="domain" description="RING-CH-type" evidence="5">
    <location>
        <begin position="1"/>
        <end position="39"/>
    </location>
</feature>
<evidence type="ECO:0000256" key="1">
    <source>
        <dbReference type="ARBA" id="ARBA00022723"/>
    </source>
</evidence>
<sequence>MECSCKGPLQLTHEECAVKWFSIKGNRKCDVCRQEVLNLPVTLLRIQSSAQRETVHQHARPVSQLTREWSDAVVLVLISTICYFFFLQQLLVKDMKAHAIVVAAPVSFTLSVLSSIISVTLVSKEYVWAYSTFQFFLVCGVLHILHSIVSVS</sequence>
<evidence type="ECO:0000256" key="3">
    <source>
        <dbReference type="ARBA" id="ARBA00022833"/>
    </source>
</evidence>
<feature type="transmembrane region" description="Helical" evidence="4">
    <location>
        <begin position="99"/>
        <end position="121"/>
    </location>
</feature>
<evidence type="ECO:0000256" key="4">
    <source>
        <dbReference type="SAM" id="Phobius"/>
    </source>
</evidence>
<evidence type="ECO:0000259" key="5">
    <source>
        <dbReference type="PROSITE" id="PS51292"/>
    </source>
</evidence>
<name>A0A843XDI5_COLES</name>
<accession>A0A843XDI5</accession>
<gene>
    <name evidence="6" type="ORF">Taro_050226</name>
</gene>
<keyword evidence="4" id="KW-0472">Membrane</keyword>
<dbReference type="AlphaFoldDB" id="A0A843XDI5"/>
<organism evidence="6 7">
    <name type="scientific">Colocasia esculenta</name>
    <name type="common">Wild taro</name>
    <name type="synonym">Arum esculentum</name>
    <dbReference type="NCBI Taxonomy" id="4460"/>
    <lineage>
        <taxon>Eukaryota</taxon>
        <taxon>Viridiplantae</taxon>
        <taxon>Streptophyta</taxon>
        <taxon>Embryophyta</taxon>
        <taxon>Tracheophyta</taxon>
        <taxon>Spermatophyta</taxon>
        <taxon>Magnoliopsida</taxon>
        <taxon>Liliopsida</taxon>
        <taxon>Araceae</taxon>
        <taxon>Aroideae</taxon>
        <taxon>Colocasieae</taxon>
        <taxon>Colocasia</taxon>
    </lineage>
</organism>
<dbReference type="Pfam" id="PF12906">
    <property type="entry name" value="RINGv"/>
    <property type="match status" value="1"/>
</dbReference>
<keyword evidence="4" id="KW-0812">Transmembrane</keyword>
<keyword evidence="4" id="KW-1133">Transmembrane helix</keyword>
<dbReference type="Proteomes" id="UP000652761">
    <property type="component" value="Unassembled WGS sequence"/>
</dbReference>
<dbReference type="InterPro" id="IPR013083">
    <property type="entry name" value="Znf_RING/FYVE/PHD"/>
</dbReference>
<keyword evidence="7" id="KW-1185">Reference proteome</keyword>
<evidence type="ECO:0000256" key="2">
    <source>
        <dbReference type="ARBA" id="ARBA00022771"/>
    </source>
</evidence>
<dbReference type="Gene3D" id="3.30.40.10">
    <property type="entry name" value="Zinc/RING finger domain, C3HC4 (zinc finger)"/>
    <property type="match status" value="1"/>
</dbReference>
<reference evidence="6" key="1">
    <citation type="submission" date="2017-07" db="EMBL/GenBank/DDBJ databases">
        <title>Taro Niue Genome Assembly and Annotation.</title>
        <authorList>
            <person name="Atibalentja N."/>
            <person name="Keating K."/>
            <person name="Fields C.J."/>
        </authorList>
    </citation>
    <scope>NUCLEOTIDE SEQUENCE</scope>
    <source>
        <strain evidence="6">Niue_2</strain>
        <tissue evidence="6">Leaf</tissue>
    </source>
</reference>
<dbReference type="SUPFAM" id="SSF57850">
    <property type="entry name" value="RING/U-box"/>
    <property type="match status" value="1"/>
</dbReference>
<evidence type="ECO:0000313" key="6">
    <source>
        <dbReference type="EMBL" id="MQM17257.1"/>
    </source>
</evidence>
<dbReference type="PROSITE" id="PS51292">
    <property type="entry name" value="ZF_RING_CH"/>
    <property type="match status" value="1"/>
</dbReference>
<dbReference type="SMART" id="SM00744">
    <property type="entry name" value="RINGv"/>
    <property type="match status" value="1"/>
</dbReference>
<dbReference type="GO" id="GO:0008270">
    <property type="term" value="F:zinc ion binding"/>
    <property type="evidence" value="ECO:0007669"/>
    <property type="project" value="UniProtKB-KW"/>
</dbReference>
<dbReference type="OrthoDB" id="435038at2759"/>
<dbReference type="PANTHER" id="PTHR46158">
    <property type="entry name" value="OS02G0165000 PROTEIN"/>
    <property type="match status" value="1"/>
</dbReference>
<dbReference type="InterPro" id="IPR011016">
    <property type="entry name" value="Znf_RING-CH"/>
</dbReference>
<feature type="transmembrane region" description="Helical" evidence="4">
    <location>
        <begin position="69"/>
        <end position="87"/>
    </location>
</feature>
<evidence type="ECO:0000313" key="7">
    <source>
        <dbReference type="Proteomes" id="UP000652761"/>
    </source>
</evidence>
<feature type="transmembrane region" description="Helical" evidence="4">
    <location>
        <begin position="127"/>
        <end position="149"/>
    </location>
</feature>
<keyword evidence="2" id="KW-0863">Zinc-finger</keyword>
<keyword evidence="3" id="KW-0862">Zinc</keyword>